<reference evidence="1" key="1">
    <citation type="submission" date="2022-12" db="EMBL/GenBank/DDBJ databases">
        <title>Polyphasic identification of a Novel Hot-Spring Cyanobacterium Ocullathermofonsia sinensis gen nov. sp. nov. and Genomic Insights on its Adaptations to the Thermal Habitat.</title>
        <authorList>
            <person name="Daroch M."/>
            <person name="Tang J."/>
            <person name="Jiang Y."/>
        </authorList>
    </citation>
    <scope>NUCLEOTIDE SEQUENCE</scope>
    <source>
        <strain evidence="1">PKUAC-SCTA174</strain>
    </source>
</reference>
<evidence type="ECO:0000313" key="1">
    <source>
        <dbReference type="EMBL" id="WAL62401.1"/>
    </source>
</evidence>
<dbReference type="AlphaFoldDB" id="A0A9E9C6L9"/>
<gene>
    <name evidence="1" type="ORF">OXH18_10545</name>
</gene>
<organism evidence="1 2">
    <name type="scientific">Thermocoleostomius sinensis A174</name>
    <dbReference type="NCBI Taxonomy" id="2016057"/>
    <lineage>
        <taxon>Bacteria</taxon>
        <taxon>Bacillati</taxon>
        <taxon>Cyanobacteriota</taxon>
        <taxon>Cyanophyceae</taxon>
        <taxon>Oculatellales</taxon>
        <taxon>Oculatellaceae</taxon>
        <taxon>Thermocoleostomius</taxon>
    </lineage>
</organism>
<proteinExistence type="predicted"/>
<dbReference type="EMBL" id="CP113797">
    <property type="protein sequence ID" value="WAL62401.1"/>
    <property type="molecule type" value="Genomic_DNA"/>
</dbReference>
<protein>
    <submittedName>
        <fullName evidence="1">Uncharacterized protein</fullName>
    </submittedName>
</protein>
<accession>A0A9E9C6L9</accession>
<keyword evidence="2" id="KW-1185">Reference proteome</keyword>
<sequence length="187" mass="20395">MAGLVSSASLVRNFAQRFEKPFTGLFLTAGLFVTVHPDVLLDSKLVSDHTQQLSIASFQSATSDVAADDIIADGVYLYGQASEPDQIGSTYLIFEVDQGQVVGAFYMPYSSFDCFYGNVYTDRLALTVIDSYERTYHPYAIALEPQDAVAMVGNDPIAPMGLEGFHQLTEPSGNDLRLLSICQSDVQ</sequence>
<evidence type="ECO:0000313" key="2">
    <source>
        <dbReference type="Proteomes" id="UP001163152"/>
    </source>
</evidence>
<dbReference type="RefSeq" id="WP_268612741.1">
    <property type="nucleotide sequence ID" value="NZ_CP113797.1"/>
</dbReference>
<dbReference type="Proteomes" id="UP001163152">
    <property type="component" value="Chromosome"/>
</dbReference>
<name>A0A9E9C6L9_9CYAN</name>
<dbReference type="KEGG" id="tsin:OXH18_10545"/>